<comment type="caution">
    <text evidence="7">The sequence shown here is derived from an EMBL/GenBank/DDBJ whole genome shotgun (WGS) entry which is preliminary data.</text>
</comment>
<gene>
    <name evidence="7" type="ORF">CD158_03415</name>
</gene>
<dbReference type="CDD" id="cd06533">
    <property type="entry name" value="Glyco_transf_WecG_TagA"/>
    <property type="match status" value="1"/>
</dbReference>
<dbReference type="HAMAP" id="MF_02070">
    <property type="entry name" value="TagA_TarA"/>
    <property type="match status" value="1"/>
</dbReference>
<dbReference type="GO" id="GO:0047244">
    <property type="term" value="F:N-acetylglucosaminyldiphosphoundecaprenol N-acetyl-beta-D-mannosaminyltransferase activity"/>
    <property type="evidence" value="ECO:0007669"/>
    <property type="project" value="UniProtKB-UniRule"/>
</dbReference>
<evidence type="ECO:0000256" key="4">
    <source>
        <dbReference type="ARBA" id="ARBA00022944"/>
    </source>
</evidence>
<dbReference type="EC" id="2.4.1.187" evidence="6"/>
<evidence type="ECO:0000256" key="3">
    <source>
        <dbReference type="ARBA" id="ARBA00022679"/>
    </source>
</evidence>
<comment type="pathway">
    <text evidence="1">Cell wall biogenesis; poly(ribitol phosphate) teichoic acid biosynthesis.</text>
</comment>
<dbReference type="Proteomes" id="UP000242470">
    <property type="component" value="Unassembled WGS sequence"/>
</dbReference>
<evidence type="ECO:0000256" key="1">
    <source>
        <dbReference type="ARBA" id="ARBA00004837"/>
    </source>
</evidence>
<organism evidence="7 8">
    <name type="scientific">Staphylococcus auricularis</name>
    <dbReference type="NCBI Taxonomy" id="29379"/>
    <lineage>
        <taxon>Bacteria</taxon>
        <taxon>Bacillati</taxon>
        <taxon>Bacillota</taxon>
        <taxon>Bacilli</taxon>
        <taxon>Bacillales</taxon>
        <taxon>Staphylococcaceae</taxon>
        <taxon>Staphylococcus</taxon>
    </lineage>
</organism>
<accession>A0AAP8PQB9</accession>
<dbReference type="InterPro" id="IPR034714">
    <property type="entry name" value="TagA_TarA"/>
</dbReference>
<reference evidence="7 8" key="1">
    <citation type="submission" date="2017-08" db="EMBL/GenBank/DDBJ databases">
        <title>Draft genome sequences of 64 type strains of genus Staph aureus.</title>
        <authorList>
            <person name="Cole K."/>
            <person name="Golubchik T."/>
            <person name="Russell J."/>
            <person name="Foster D."/>
            <person name="Llewelyn M."/>
            <person name="Wilson D."/>
            <person name="Crook D."/>
            <person name="Paul J."/>
        </authorList>
    </citation>
    <scope>NUCLEOTIDE SEQUENCE [LARGE SCALE GENOMIC DNA]</scope>
    <source>
        <strain evidence="7 8">NCTC 12101</strain>
    </source>
</reference>
<comment type="function">
    <text evidence="6">Catalyzes the conversion of GlcNAc-PP-undecaprenol into ManNAc-GlcNAc-PP-undecaprenol, the first committed lipid intermediate in the de novo synthesis of teichoic acid.</text>
</comment>
<name>A0AAP8PQB9_9STAP</name>
<protein>
    <recommendedName>
        <fullName evidence="6">N-acetylglucosaminyldiphosphoundecaprenol N-acetyl-beta-D-mannosaminyltransferase</fullName>
        <ecNumber evidence="6">2.4.1.187</ecNumber>
    </recommendedName>
    <alternativeName>
        <fullName evidence="6">N-acetylmannosaminyltransferase</fullName>
    </alternativeName>
    <alternativeName>
        <fullName evidence="6">UDP-N-acetylmannosamine transferase</fullName>
    </alternativeName>
    <alternativeName>
        <fullName evidence="6">UDP-N-acetylmannosamine:N-acetylglucosaminyl pyrophosphorylundecaprenol N-acetylmannosaminyltransferase</fullName>
    </alternativeName>
</protein>
<keyword evidence="2 6" id="KW-0328">Glycosyltransferase</keyword>
<keyword evidence="5 6" id="KW-0961">Cell wall biogenesis/degradation</keyword>
<dbReference type="NCBIfam" id="TIGR00696">
    <property type="entry name" value="wecG_tagA_cpsF"/>
    <property type="match status" value="1"/>
</dbReference>
<proteinExistence type="inferred from homology"/>
<evidence type="ECO:0000256" key="2">
    <source>
        <dbReference type="ARBA" id="ARBA00022676"/>
    </source>
</evidence>
<dbReference type="GO" id="GO:0019350">
    <property type="term" value="P:teichoic acid biosynthetic process"/>
    <property type="evidence" value="ECO:0007669"/>
    <property type="project" value="UniProtKB-UniRule"/>
</dbReference>
<dbReference type="PANTHER" id="PTHR34136:SF1">
    <property type="entry name" value="UDP-N-ACETYL-D-MANNOSAMINURONIC ACID TRANSFERASE"/>
    <property type="match status" value="1"/>
</dbReference>
<dbReference type="InterPro" id="IPR004629">
    <property type="entry name" value="WecG_TagA_CpsF"/>
</dbReference>
<dbReference type="InterPro" id="IPR053391">
    <property type="entry name" value="TAB_Glycosyltransferase"/>
</dbReference>
<evidence type="ECO:0000313" key="7">
    <source>
        <dbReference type="EMBL" id="PNZ68447.1"/>
    </source>
</evidence>
<keyword evidence="3 6" id="KW-0808">Transferase</keyword>
<dbReference type="GeneID" id="64982904"/>
<dbReference type="RefSeq" id="WP_059108052.1">
    <property type="nucleotide sequence ID" value="NZ_AP024589.1"/>
</dbReference>
<dbReference type="GO" id="GO:0071555">
    <property type="term" value="P:cell wall organization"/>
    <property type="evidence" value="ECO:0007669"/>
    <property type="project" value="UniProtKB-KW"/>
</dbReference>
<dbReference type="Pfam" id="PF03808">
    <property type="entry name" value="Glyco_tran_WecG"/>
    <property type="match status" value="1"/>
</dbReference>
<dbReference type="EMBL" id="PPQW01000015">
    <property type="protein sequence ID" value="PNZ68447.1"/>
    <property type="molecule type" value="Genomic_DNA"/>
</dbReference>
<comment type="catalytic activity">
    <reaction evidence="6">
        <text>UDP-N-acetyl-alpha-D-mannosamine + N-acetyl-alpha-D-glucosaminyl-di-trans,octa-cis-undecaprenyl diphosphate = N-acetyl-beta-D-mannosaminyl-(1-&gt;4)-N-acetyl-alpha-D-glucosaminyl di-trans,octa-cis-undecaprenyl diphosphate + UDP + H(+)</text>
        <dbReference type="Rhea" id="RHEA:16053"/>
        <dbReference type="ChEBI" id="CHEBI:15378"/>
        <dbReference type="ChEBI" id="CHEBI:58223"/>
        <dbReference type="ChEBI" id="CHEBI:62959"/>
        <dbReference type="ChEBI" id="CHEBI:68623"/>
        <dbReference type="ChEBI" id="CHEBI:132210"/>
        <dbReference type="EC" id="2.4.1.187"/>
    </reaction>
</comment>
<comment type="similarity">
    <text evidence="6">Belongs to the glycosyltransferase 26 family. TagA/TarA subfamily.</text>
</comment>
<evidence type="ECO:0000313" key="8">
    <source>
        <dbReference type="Proteomes" id="UP000242470"/>
    </source>
</evidence>
<keyword evidence="4 6" id="KW-0777">Teichoic acid biosynthesis</keyword>
<sequence length="251" mass="29332">MTETERTHHNKVNVLSVYFDNVSMTDMTHDINQFFNQPHDENLFIVTANPEIIDYATMHPDYLRLINRANYVVPDGTGIVLASKILRTPLQTRVPGIELMEACLSLANERHQRVYLLGAKQEIVREAQNRLSQRFPNVTFASHHGYIDVEDDQIAEDIQQFNPDYLFVGMGYPKQEQWIERFQSHFSQTVCIGIGGAIEVFSGAKKRAPKLFQRLNIEWIYRVLIDWKRLNRLQSIPRFLVKVMKQKLRRS</sequence>
<dbReference type="PANTHER" id="PTHR34136">
    <property type="match status" value="1"/>
</dbReference>
<evidence type="ECO:0000256" key="6">
    <source>
        <dbReference type="HAMAP-Rule" id="MF_02070"/>
    </source>
</evidence>
<dbReference type="NCBIfam" id="NF041710">
    <property type="entry name" value="UDPacetylman_taseTarA"/>
    <property type="match status" value="1"/>
</dbReference>
<dbReference type="AlphaFoldDB" id="A0AAP8PQB9"/>
<comment type="pathway">
    <text evidence="6">Cell wall biogenesis; teichoic acid biosynthesis.</text>
</comment>
<evidence type="ECO:0000256" key="5">
    <source>
        <dbReference type="ARBA" id="ARBA00023316"/>
    </source>
</evidence>